<proteinExistence type="predicted"/>
<dbReference type="Gene3D" id="3.40.50.300">
    <property type="entry name" value="P-loop containing nucleotide triphosphate hydrolases"/>
    <property type="match status" value="1"/>
</dbReference>
<organism evidence="6 7">
    <name type="scientific">Bifidobacterium boum</name>
    <dbReference type="NCBI Taxonomy" id="78343"/>
    <lineage>
        <taxon>Bacteria</taxon>
        <taxon>Bacillati</taxon>
        <taxon>Actinomycetota</taxon>
        <taxon>Actinomycetes</taxon>
        <taxon>Bifidobacteriales</taxon>
        <taxon>Bifidobacteriaceae</taxon>
        <taxon>Bifidobacterium</taxon>
    </lineage>
</organism>
<evidence type="ECO:0000256" key="2">
    <source>
        <dbReference type="ARBA" id="ARBA00022741"/>
    </source>
</evidence>
<dbReference type="AlphaFoldDB" id="A0A086ZPZ5"/>
<dbReference type="InterPro" id="IPR003439">
    <property type="entry name" value="ABC_transporter-like_ATP-bd"/>
</dbReference>
<evidence type="ECO:0000256" key="4">
    <source>
        <dbReference type="SAM" id="MobiDB-lite"/>
    </source>
</evidence>
<dbReference type="CDD" id="cd03293">
    <property type="entry name" value="ABC_NrtD_SsuB_transporters"/>
    <property type="match status" value="1"/>
</dbReference>
<dbReference type="Pfam" id="PF00005">
    <property type="entry name" value="ABC_tran"/>
    <property type="match status" value="1"/>
</dbReference>
<dbReference type="EMBL" id="JGYQ01000007">
    <property type="protein sequence ID" value="KFI48595.1"/>
    <property type="molecule type" value="Genomic_DNA"/>
</dbReference>
<gene>
    <name evidence="6" type="ORF">BBOU_0724</name>
</gene>
<comment type="caution">
    <text evidence="6">The sequence shown here is derived from an EMBL/GenBank/DDBJ whole genome shotgun (WGS) entry which is preliminary data.</text>
</comment>
<dbReference type="RefSeq" id="WP_238551999.1">
    <property type="nucleotide sequence ID" value="NZ_JGYQ01000007.1"/>
</dbReference>
<dbReference type="Proteomes" id="UP000029093">
    <property type="component" value="Unassembled WGS sequence"/>
</dbReference>
<dbReference type="PROSITE" id="PS00211">
    <property type="entry name" value="ABC_TRANSPORTER_1"/>
    <property type="match status" value="1"/>
</dbReference>
<reference evidence="6 7" key="1">
    <citation type="submission" date="2014-03" db="EMBL/GenBank/DDBJ databases">
        <title>Genomics of Bifidobacteria.</title>
        <authorList>
            <person name="Ventura M."/>
            <person name="Milani C."/>
            <person name="Lugli G.A."/>
        </authorList>
    </citation>
    <scope>NUCLEOTIDE SEQUENCE [LARGE SCALE GENOMIC DNA]</scope>
    <source>
        <strain evidence="6 7">LMG 10736</strain>
    </source>
</reference>
<dbReference type="InterPro" id="IPR050166">
    <property type="entry name" value="ABC_transporter_ATP-bind"/>
</dbReference>
<evidence type="ECO:0000259" key="5">
    <source>
        <dbReference type="PROSITE" id="PS50893"/>
    </source>
</evidence>
<dbReference type="EC" id="3.6.3.36" evidence="6"/>
<evidence type="ECO:0000313" key="7">
    <source>
        <dbReference type="Proteomes" id="UP000029093"/>
    </source>
</evidence>
<feature type="region of interest" description="Disordered" evidence="4">
    <location>
        <begin position="1"/>
        <end position="23"/>
    </location>
</feature>
<dbReference type="GO" id="GO:0005524">
    <property type="term" value="F:ATP binding"/>
    <property type="evidence" value="ECO:0007669"/>
    <property type="project" value="UniProtKB-KW"/>
</dbReference>
<evidence type="ECO:0000313" key="6">
    <source>
        <dbReference type="EMBL" id="KFI48595.1"/>
    </source>
</evidence>
<name>A0A086ZPZ5_9BIFI</name>
<evidence type="ECO:0000256" key="3">
    <source>
        <dbReference type="ARBA" id="ARBA00022840"/>
    </source>
</evidence>
<dbReference type="InterPro" id="IPR017871">
    <property type="entry name" value="ABC_transporter-like_CS"/>
</dbReference>
<dbReference type="PANTHER" id="PTHR42788:SF13">
    <property type="entry name" value="ALIPHATIC SULFONATES IMPORT ATP-BINDING PROTEIN SSUB"/>
    <property type="match status" value="1"/>
</dbReference>
<dbReference type="SMART" id="SM00382">
    <property type="entry name" value="AAA"/>
    <property type="match status" value="1"/>
</dbReference>
<dbReference type="PROSITE" id="PS50893">
    <property type="entry name" value="ABC_TRANSPORTER_2"/>
    <property type="match status" value="1"/>
</dbReference>
<dbReference type="SMR" id="A0A086ZPZ5"/>
<accession>A0A086ZPZ5</accession>
<dbReference type="GO" id="GO:0016887">
    <property type="term" value="F:ATP hydrolysis activity"/>
    <property type="evidence" value="ECO:0007669"/>
    <property type="project" value="InterPro"/>
</dbReference>
<dbReference type="InterPro" id="IPR003593">
    <property type="entry name" value="AAA+_ATPase"/>
</dbReference>
<keyword evidence="3 6" id="KW-0067">ATP-binding</keyword>
<keyword evidence="6" id="KW-0378">Hydrolase</keyword>
<dbReference type="PANTHER" id="PTHR42788">
    <property type="entry name" value="TAURINE IMPORT ATP-BINDING PROTEIN-RELATED"/>
    <property type="match status" value="1"/>
</dbReference>
<evidence type="ECO:0000256" key="1">
    <source>
        <dbReference type="ARBA" id="ARBA00022448"/>
    </source>
</evidence>
<keyword evidence="1" id="KW-0813">Transport</keyword>
<keyword evidence="2" id="KW-0547">Nucleotide-binding</keyword>
<keyword evidence="7" id="KW-1185">Reference proteome</keyword>
<protein>
    <submittedName>
        <fullName evidence="6">Taurin uptake ABC transporter ATP-binding protein</fullName>
        <ecNumber evidence="6">3.6.3.36</ecNumber>
    </submittedName>
</protein>
<dbReference type="SUPFAM" id="SSF52540">
    <property type="entry name" value="P-loop containing nucleoside triphosphate hydrolases"/>
    <property type="match status" value="1"/>
</dbReference>
<feature type="domain" description="ABC transporter" evidence="5">
    <location>
        <begin position="28"/>
        <end position="259"/>
    </location>
</feature>
<dbReference type="InterPro" id="IPR027417">
    <property type="entry name" value="P-loop_NTPase"/>
</dbReference>
<dbReference type="GeneID" id="303203875"/>
<sequence>MSAIELEHTAGNSDRTPADAPHGVNPELSIEHVSREFTAPDGSIVHALSDVSLSIFPGELVSIIGPSGCGKTTLLRLIAGLDKPQDGTLSLAGEPIEGPNPKRGYVFQQGSLFPWLTVEENIAFGLKAQGIYRERKADVARYIDMVGLRGFEQAYPHQISGGMAQRVAIARALIDHPDVLLLDEPMGALDSFTRADLQDRLLDIWEQYHMTMILVTHDVDEAIYLGSRVVIMTPRPGRIKEIVPIALDARDRVSDEFAAYRKQLLKKLHFDAHEVHAGNSAAVAASVQEPATVSGWDTAKKED</sequence>